<sequence>MRVPAIGVDAFPGIPGRHSSHVTSRIGTRVIDHIHEKAYPKPLVWTSELPIRVRARVLHGWS</sequence>
<dbReference type="Proteomes" id="UP000004221">
    <property type="component" value="Unassembled WGS sequence"/>
</dbReference>
<proteinExistence type="predicted"/>
<keyword evidence="2" id="KW-1185">Reference proteome</keyword>
<accession>I4EKJ9</accession>
<dbReference type="EMBL" id="CAGS01000407">
    <property type="protein sequence ID" value="CCF85211.1"/>
    <property type="molecule type" value="Genomic_DNA"/>
</dbReference>
<name>I4EKJ9_9BACT</name>
<protein>
    <submittedName>
        <fullName evidence="1">Uncharacterized protein</fullName>
    </submittedName>
</protein>
<evidence type="ECO:0000313" key="1">
    <source>
        <dbReference type="EMBL" id="CCF85211.1"/>
    </source>
</evidence>
<dbReference type="AlphaFoldDB" id="I4EKJ9"/>
<comment type="caution">
    <text evidence="1">The sequence shown here is derived from an EMBL/GenBank/DDBJ whole genome shotgun (WGS) entry which is preliminary data.</text>
</comment>
<reference evidence="1 2" key="1">
    <citation type="journal article" date="2012" name="ISME J.">
        <title>Nitrification expanded: discovery, physiology and genomics of a nitrite-oxidizing bacterium from the phylum Chloroflexi.</title>
        <authorList>
            <person name="Sorokin D.Y."/>
            <person name="Lucker S."/>
            <person name="Vejmelkova D."/>
            <person name="Kostrikina N.A."/>
            <person name="Kleerebezem R."/>
            <person name="Rijpstra W.I."/>
            <person name="Damste J.S."/>
            <person name="Le Paslier D."/>
            <person name="Muyzer G."/>
            <person name="Wagner M."/>
            <person name="van Loosdrecht M.C."/>
            <person name="Daims H."/>
        </authorList>
    </citation>
    <scope>NUCLEOTIDE SEQUENCE [LARGE SCALE GENOMIC DNA]</scope>
    <source>
        <strain evidence="2">none</strain>
    </source>
</reference>
<gene>
    <name evidence="1" type="ORF">NITHO_4650004</name>
</gene>
<organism evidence="1 2">
    <name type="scientific">Nitrolancea hollandica Lb</name>
    <dbReference type="NCBI Taxonomy" id="1129897"/>
    <lineage>
        <taxon>Bacteria</taxon>
        <taxon>Pseudomonadati</taxon>
        <taxon>Thermomicrobiota</taxon>
        <taxon>Thermomicrobia</taxon>
        <taxon>Sphaerobacterales</taxon>
        <taxon>Sphaerobacterineae</taxon>
        <taxon>Sphaerobacteraceae</taxon>
        <taxon>Nitrolancea</taxon>
    </lineage>
</organism>
<evidence type="ECO:0000313" key="2">
    <source>
        <dbReference type="Proteomes" id="UP000004221"/>
    </source>
</evidence>